<reference evidence="14" key="1">
    <citation type="submission" date="2018-02" db="EMBL/GenBank/DDBJ databases">
        <authorList>
            <person name="Cohen D.B."/>
            <person name="Kent A.D."/>
        </authorList>
    </citation>
    <scope>NUCLEOTIDE SEQUENCE</scope>
</reference>
<dbReference type="InterPro" id="IPR002401">
    <property type="entry name" value="Cyt_P450_E_grp-I"/>
</dbReference>
<organism evidence="14">
    <name type="scientific">Fagus sylvatica</name>
    <name type="common">Beechnut</name>
    <dbReference type="NCBI Taxonomy" id="28930"/>
    <lineage>
        <taxon>Eukaryota</taxon>
        <taxon>Viridiplantae</taxon>
        <taxon>Streptophyta</taxon>
        <taxon>Embryophyta</taxon>
        <taxon>Tracheophyta</taxon>
        <taxon>Spermatophyta</taxon>
        <taxon>Magnoliopsida</taxon>
        <taxon>eudicotyledons</taxon>
        <taxon>Gunneridae</taxon>
        <taxon>Pentapetalae</taxon>
        <taxon>rosids</taxon>
        <taxon>fabids</taxon>
        <taxon>Fagales</taxon>
        <taxon>Fagaceae</taxon>
        <taxon>Fagus</taxon>
    </lineage>
</organism>
<gene>
    <name evidence="14" type="ORF">FSB_LOCUS11056</name>
</gene>
<comment type="similarity">
    <text evidence="3 13">Belongs to the cytochrome P450 family.</text>
</comment>
<keyword evidence="6 12" id="KW-0479">Metal-binding</keyword>
<dbReference type="Pfam" id="PF00067">
    <property type="entry name" value="p450"/>
    <property type="match status" value="1"/>
</dbReference>
<evidence type="ECO:0000256" key="2">
    <source>
        <dbReference type="ARBA" id="ARBA00004167"/>
    </source>
</evidence>
<dbReference type="EMBL" id="OIVN01000627">
    <property type="protein sequence ID" value="SPC83174.1"/>
    <property type="molecule type" value="Genomic_DNA"/>
</dbReference>
<dbReference type="GO" id="GO:0016705">
    <property type="term" value="F:oxidoreductase activity, acting on paired donors, with incorporation or reduction of molecular oxygen"/>
    <property type="evidence" value="ECO:0007669"/>
    <property type="project" value="InterPro"/>
</dbReference>
<evidence type="ECO:0000256" key="12">
    <source>
        <dbReference type="PIRSR" id="PIRSR602401-1"/>
    </source>
</evidence>
<feature type="binding site" description="axial binding residue" evidence="12">
    <location>
        <position position="266"/>
    </location>
    <ligand>
        <name>heme</name>
        <dbReference type="ChEBI" id="CHEBI:30413"/>
    </ligand>
    <ligandPart>
        <name>Fe</name>
        <dbReference type="ChEBI" id="CHEBI:18248"/>
    </ligandPart>
</feature>
<keyword evidence="8 13" id="KW-0560">Oxidoreductase</keyword>
<dbReference type="PANTHER" id="PTHR47944">
    <property type="entry name" value="CYTOCHROME P450 98A9"/>
    <property type="match status" value="1"/>
</dbReference>
<evidence type="ECO:0000256" key="1">
    <source>
        <dbReference type="ARBA" id="ARBA00001971"/>
    </source>
</evidence>
<proteinExistence type="inferred from homology"/>
<keyword evidence="5" id="KW-0812">Transmembrane</keyword>
<dbReference type="AlphaFoldDB" id="A0A2N9F8R6"/>
<evidence type="ECO:0000256" key="13">
    <source>
        <dbReference type="RuleBase" id="RU000461"/>
    </source>
</evidence>
<dbReference type="GO" id="GO:0020037">
    <property type="term" value="F:heme binding"/>
    <property type="evidence" value="ECO:0007669"/>
    <property type="project" value="InterPro"/>
</dbReference>
<dbReference type="SUPFAM" id="SSF48264">
    <property type="entry name" value="Cytochrome P450"/>
    <property type="match status" value="1"/>
</dbReference>
<dbReference type="InterPro" id="IPR017972">
    <property type="entry name" value="Cyt_P450_CS"/>
</dbReference>
<evidence type="ECO:0000256" key="4">
    <source>
        <dbReference type="ARBA" id="ARBA00022617"/>
    </source>
</evidence>
<dbReference type="InterPro" id="IPR036396">
    <property type="entry name" value="Cyt_P450_sf"/>
</dbReference>
<keyword evidence="10 13" id="KW-0503">Monooxygenase</keyword>
<keyword evidence="11" id="KW-0472">Membrane</keyword>
<protein>
    <recommendedName>
        <fullName evidence="15">Cytochrome P450</fullName>
    </recommendedName>
</protein>
<comment type="cofactor">
    <cofactor evidence="1 12">
        <name>heme</name>
        <dbReference type="ChEBI" id="CHEBI:30413"/>
    </cofactor>
</comment>
<dbReference type="GO" id="GO:0004497">
    <property type="term" value="F:monooxygenase activity"/>
    <property type="evidence" value="ECO:0007669"/>
    <property type="project" value="UniProtKB-KW"/>
</dbReference>
<evidence type="ECO:0000256" key="11">
    <source>
        <dbReference type="ARBA" id="ARBA00023136"/>
    </source>
</evidence>
<evidence type="ECO:0000256" key="10">
    <source>
        <dbReference type="ARBA" id="ARBA00023033"/>
    </source>
</evidence>
<keyword evidence="4 12" id="KW-0349">Heme</keyword>
<accession>A0A2N9F8R6</accession>
<dbReference type="InterPro" id="IPR001128">
    <property type="entry name" value="Cyt_P450"/>
</dbReference>
<name>A0A2N9F8R6_FAGSY</name>
<dbReference type="GO" id="GO:0005506">
    <property type="term" value="F:iron ion binding"/>
    <property type="evidence" value="ECO:0007669"/>
    <property type="project" value="InterPro"/>
</dbReference>
<dbReference type="FunFam" id="1.10.630.10:FF:000126">
    <property type="entry name" value="Predicted protein"/>
    <property type="match status" value="1"/>
</dbReference>
<evidence type="ECO:0000256" key="6">
    <source>
        <dbReference type="ARBA" id="ARBA00022723"/>
    </source>
</evidence>
<evidence type="ECO:0000313" key="14">
    <source>
        <dbReference type="EMBL" id="SPC83174.1"/>
    </source>
</evidence>
<dbReference type="PROSITE" id="PS00086">
    <property type="entry name" value="CYTOCHROME_P450"/>
    <property type="match status" value="1"/>
</dbReference>
<evidence type="ECO:0008006" key="15">
    <source>
        <dbReference type="Google" id="ProtNLM"/>
    </source>
</evidence>
<dbReference type="PRINTS" id="PR00463">
    <property type="entry name" value="EP450I"/>
</dbReference>
<dbReference type="PRINTS" id="PR00385">
    <property type="entry name" value="P450"/>
</dbReference>
<sequence>MTMSQRCSQNENEADKLTKLVKATAELTGKFNLSDYIWFCKNLDLQGFGKRLKEVRDGFDSMMERIIKEHEEERKKEAKMDGGHAIMKDLLHILLDISEDKSSEMRLTRENIKASVLDIFAAGTDTSAITTEWALAELINHPNVIEKARQELDSVVGKKRLVEESDIMNLLYLQAIIKETLRLHLTGPVIVRESSEHCIIGGYEISPKTRLLVNVWAIGRDPKHWENPLEFRPDRFISKEGSGKNQLDVRGQHFHLLPFGSGRRGCPGTSLALQVVQTTLATLIQCFEWKVSGGEGIVDMEEGPGITLPRAHPLICVPVARLKPFPST</sequence>
<dbReference type="GO" id="GO:0016020">
    <property type="term" value="C:membrane"/>
    <property type="evidence" value="ECO:0007669"/>
    <property type="project" value="UniProtKB-SubCell"/>
</dbReference>
<keyword evidence="7" id="KW-1133">Transmembrane helix</keyword>
<keyword evidence="9 12" id="KW-0408">Iron</keyword>
<evidence type="ECO:0000256" key="9">
    <source>
        <dbReference type="ARBA" id="ARBA00023004"/>
    </source>
</evidence>
<dbReference type="Gene3D" id="1.10.630.10">
    <property type="entry name" value="Cytochrome P450"/>
    <property type="match status" value="1"/>
</dbReference>
<evidence type="ECO:0000256" key="8">
    <source>
        <dbReference type="ARBA" id="ARBA00023002"/>
    </source>
</evidence>
<comment type="subcellular location">
    <subcellularLocation>
        <location evidence="2">Membrane</location>
        <topology evidence="2">Single-pass membrane protein</topology>
    </subcellularLocation>
</comment>
<evidence type="ECO:0000256" key="7">
    <source>
        <dbReference type="ARBA" id="ARBA00022989"/>
    </source>
</evidence>
<evidence type="ECO:0000256" key="3">
    <source>
        <dbReference type="ARBA" id="ARBA00010617"/>
    </source>
</evidence>
<dbReference type="PANTHER" id="PTHR47944:SF17">
    <property type="entry name" value="3,9-DIHYDROXYPTEROCARPAN 6A-MONOOXYGENASE"/>
    <property type="match status" value="1"/>
</dbReference>
<evidence type="ECO:0000256" key="5">
    <source>
        <dbReference type="ARBA" id="ARBA00022692"/>
    </source>
</evidence>